<sequence length="364" mass="38242">MRVWVPGAIGVAALLTLSVDIAVLAAHQDRGAELDELQISHEVAHTPGQETRTITVAPLRRRHTPHLLAAGTTTLPADVVAEVRKLKGVQAVEVVDGARTQVAGRQIGLLGVDPSTFRNLAPKQTAKLDGLWRNVAGGDAVISFSGAKLGTVVAAGATGRGASVRIGAVAPIGIPGVEAVVSREQAQRLGLASGNALVVSAPKTDLKKLRGRLAKLLPAKTKVTVLPRQSTGSVQVAGTAKSPLSGTAGCSAHMQAVRNEVDALLGPFLAIGCARPGDPQDHGTGNASDFMLSSGGRMPTEAWMAVGDRTVNYIIANYGRLGIKYIIWRQHIWNESVCKCWRLMGNRGSITQNHFDHVHVSVGR</sequence>
<evidence type="ECO:0000313" key="3">
    <source>
        <dbReference type="Proteomes" id="UP001500665"/>
    </source>
</evidence>
<dbReference type="RefSeq" id="WP_344239864.1">
    <property type="nucleotide sequence ID" value="NZ_BAAAHH010000007.1"/>
</dbReference>
<reference evidence="2 3" key="1">
    <citation type="journal article" date="2019" name="Int. J. Syst. Evol. Microbiol.">
        <title>The Global Catalogue of Microorganisms (GCM) 10K type strain sequencing project: providing services to taxonomists for standard genome sequencing and annotation.</title>
        <authorList>
            <consortium name="The Broad Institute Genomics Platform"/>
            <consortium name="The Broad Institute Genome Sequencing Center for Infectious Disease"/>
            <person name="Wu L."/>
            <person name="Ma J."/>
        </authorList>
    </citation>
    <scope>NUCLEOTIDE SEQUENCE [LARGE SCALE GENOMIC DNA]</scope>
    <source>
        <strain evidence="2 3">JCM 10696</strain>
    </source>
</reference>
<comment type="caution">
    <text evidence="2">The sequence shown here is derived from an EMBL/GenBank/DDBJ whole genome shotgun (WGS) entry which is preliminary data.</text>
</comment>
<evidence type="ECO:0000259" key="1">
    <source>
        <dbReference type="Pfam" id="PF26571"/>
    </source>
</evidence>
<dbReference type="Proteomes" id="UP001500665">
    <property type="component" value="Unassembled WGS sequence"/>
</dbReference>
<protein>
    <recommendedName>
        <fullName evidence="1">ARB-07466-like C-terminal domain-containing protein</fullName>
    </recommendedName>
</protein>
<name>A0ABN1QVF6_9ACTN</name>
<dbReference type="EMBL" id="BAAAHH010000007">
    <property type="protein sequence ID" value="GAA0947965.1"/>
    <property type="molecule type" value="Genomic_DNA"/>
</dbReference>
<gene>
    <name evidence="2" type="ORF">GCM10009550_23920</name>
</gene>
<dbReference type="InterPro" id="IPR058593">
    <property type="entry name" value="ARB_07466-like_C"/>
</dbReference>
<keyword evidence="3" id="KW-1185">Reference proteome</keyword>
<organism evidence="2 3">
    <name type="scientific">Actinocorallia libanotica</name>
    <dbReference type="NCBI Taxonomy" id="46162"/>
    <lineage>
        <taxon>Bacteria</taxon>
        <taxon>Bacillati</taxon>
        <taxon>Actinomycetota</taxon>
        <taxon>Actinomycetes</taxon>
        <taxon>Streptosporangiales</taxon>
        <taxon>Thermomonosporaceae</taxon>
        <taxon>Actinocorallia</taxon>
    </lineage>
</organism>
<accession>A0ABN1QVF6</accession>
<feature type="domain" description="ARB-07466-like C-terminal" evidence="1">
    <location>
        <begin position="248"/>
        <end position="355"/>
    </location>
</feature>
<proteinExistence type="predicted"/>
<dbReference type="Pfam" id="PF26571">
    <property type="entry name" value="VldE"/>
    <property type="match status" value="1"/>
</dbReference>
<evidence type="ECO:0000313" key="2">
    <source>
        <dbReference type="EMBL" id="GAA0947965.1"/>
    </source>
</evidence>